<protein>
    <submittedName>
        <fullName evidence="5">Uncharacterized protein LOC111123722</fullName>
    </submittedName>
</protein>
<gene>
    <name evidence="5" type="primary">LOC111123722</name>
</gene>
<dbReference type="AlphaFoldDB" id="A0A8B8D1L8"/>
<keyword evidence="1" id="KW-0238">DNA-binding</keyword>
<dbReference type="InterPro" id="IPR002104">
    <property type="entry name" value="Integrase_catalytic"/>
</dbReference>
<dbReference type="GO" id="GO:0006310">
    <property type="term" value="P:DNA recombination"/>
    <property type="evidence" value="ECO:0007669"/>
    <property type="project" value="UniProtKB-KW"/>
</dbReference>
<dbReference type="RefSeq" id="XP_022321968.1">
    <property type="nucleotide sequence ID" value="XM_022466260.1"/>
</dbReference>
<keyword evidence="4" id="KW-1185">Reference proteome</keyword>
<dbReference type="InterPro" id="IPR011010">
    <property type="entry name" value="DNA_brk_join_enz"/>
</dbReference>
<dbReference type="SUPFAM" id="SSF56672">
    <property type="entry name" value="DNA/RNA polymerases"/>
    <property type="match status" value="1"/>
</dbReference>
<dbReference type="SUPFAM" id="SSF47823">
    <property type="entry name" value="lambda integrase-like, N-terminal domain"/>
    <property type="match status" value="1"/>
</dbReference>
<keyword evidence="2" id="KW-0233">DNA recombination</keyword>
<evidence type="ECO:0000256" key="1">
    <source>
        <dbReference type="ARBA" id="ARBA00023125"/>
    </source>
</evidence>
<dbReference type="Gene3D" id="1.10.150.130">
    <property type="match status" value="1"/>
</dbReference>
<evidence type="ECO:0000313" key="4">
    <source>
        <dbReference type="Proteomes" id="UP000694844"/>
    </source>
</evidence>
<evidence type="ECO:0000313" key="5">
    <source>
        <dbReference type="RefSeq" id="XP_022321968.1"/>
    </source>
</evidence>
<dbReference type="GO" id="GO:0015074">
    <property type="term" value="P:DNA integration"/>
    <property type="evidence" value="ECO:0007669"/>
    <property type="project" value="InterPro"/>
</dbReference>
<dbReference type="InterPro" id="IPR043128">
    <property type="entry name" value="Rev_trsase/Diguanyl_cyclase"/>
</dbReference>
<dbReference type="PANTHER" id="PTHR34605:SF6">
    <property type="entry name" value="TYR RECOMBINASE DOMAIN-CONTAINING PROTEIN"/>
    <property type="match status" value="1"/>
</dbReference>
<dbReference type="InterPro" id="IPR013762">
    <property type="entry name" value="Integrase-like_cat_sf"/>
</dbReference>
<sequence>MCTSKPRVVNPLTVAGSKTKQRLVLDARHINPHLFKYKHKYENASVSKNLFESGDYVFSFDLKSAYHHIMMHELDKEYLGFKWRRIGLQDNINKTAERHGVEPGSYLAEMCPFLSSWILSSKSENTTKSYFSAFKRWEIFITAQGHSALPASPIHVALYLTHLLQTGASQHPVNNAVYAIKWAHNCAGLTDPTENSYVTSLQEAARRKANHGVHKKEPITKDILITLCDKFIDEKDLLIVRNLTIILFCFAGFLRFDEVSSLTFNDIIMRDDYIVLCIKKSKTDQYRQGSEVLIAKGSTSACPVSMYLRYLDLLSSVEDKSFFLFRPIFRSKDVCKLIYKNKKLSYTAARSNIVSLLKTVVGEHVNIGIHSLRAGGATVAANSNVDERCLKRHGRWKSDTAKDGYIVD</sequence>
<dbReference type="Gene3D" id="1.10.443.10">
    <property type="entry name" value="Intergrase catalytic core"/>
    <property type="match status" value="1"/>
</dbReference>
<dbReference type="InterPro" id="IPR052925">
    <property type="entry name" value="Phage_Integrase-like_Recomb"/>
</dbReference>
<reference evidence="4" key="1">
    <citation type="submission" date="2024-06" db="UniProtKB">
        <authorList>
            <consortium name="RefSeq"/>
        </authorList>
    </citation>
    <scope>NUCLEOTIDE SEQUENCE [LARGE SCALE GENOMIC DNA]</scope>
</reference>
<feature type="domain" description="Tyr recombinase" evidence="3">
    <location>
        <begin position="214"/>
        <end position="408"/>
    </location>
</feature>
<proteinExistence type="predicted"/>
<dbReference type="GeneID" id="111123722"/>
<dbReference type="InterPro" id="IPR010998">
    <property type="entry name" value="Integrase_recombinase_N"/>
</dbReference>
<dbReference type="PANTHER" id="PTHR34605">
    <property type="entry name" value="PHAGE_INTEGRASE DOMAIN-CONTAINING PROTEIN"/>
    <property type="match status" value="1"/>
</dbReference>
<reference evidence="5" key="2">
    <citation type="submission" date="2025-08" db="UniProtKB">
        <authorList>
            <consortium name="RefSeq"/>
        </authorList>
    </citation>
    <scope>IDENTIFICATION</scope>
    <source>
        <tissue evidence="5">Whole sample</tissue>
    </source>
</reference>
<evidence type="ECO:0000256" key="2">
    <source>
        <dbReference type="ARBA" id="ARBA00023172"/>
    </source>
</evidence>
<dbReference type="Gene3D" id="3.30.70.270">
    <property type="match status" value="1"/>
</dbReference>
<accession>A0A8B8D1L8</accession>
<dbReference type="Proteomes" id="UP000694844">
    <property type="component" value="Chromosome 1"/>
</dbReference>
<organism evidence="4 5">
    <name type="scientific">Crassostrea virginica</name>
    <name type="common">Eastern oyster</name>
    <dbReference type="NCBI Taxonomy" id="6565"/>
    <lineage>
        <taxon>Eukaryota</taxon>
        <taxon>Metazoa</taxon>
        <taxon>Spiralia</taxon>
        <taxon>Lophotrochozoa</taxon>
        <taxon>Mollusca</taxon>
        <taxon>Bivalvia</taxon>
        <taxon>Autobranchia</taxon>
        <taxon>Pteriomorphia</taxon>
        <taxon>Ostreida</taxon>
        <taxon>Ostreoidea</taxon>
        <taxon>Ostreidae</taxon>
        <taxon>Crassostrea</taxon>
    </lineage>
</organism>
<evidence type="ECO:0000259" key="3">
    <source>
        <dbReference type="PROSITE" id="PS51898"/>
    </source>
</evidence>
<dbReference type="GO" id="GO:0003677">
    <property type="term" value="F:DNA binding"/>
    <property type="evidence" value="ECO:0007669"/>
    <property type="project" value="UniProtKB-KW"/>
</dbReference>
<dbReference type="PROSITE" id="PS51898">
    <property type="entry name" value="TYR_RECOMBINASE"/>
    <property type="match status" value="1"/>
</dbReference>
<name>A0A8B8D1L8_CRAVI</name>
<dbReference type="InterPro" id="IPR043502">
    <property type="entry name" value="DNA/RNA_pol_sf"/>
</dbReference>
<dbReference type="KEGG" id="cvn:111123722"/>
<dbReference type="SUPFAM" id="SSF56349">
    <property type="entry name" value="DNA breaking-rejoining enzymes"/>
    <property type="match status" value="1"/>
</dbReference>
<dbReference type="Gene3D" id="3.10.10.10">
    <property type="entry name" value="HIV Type 1 Reverse Transcriptase, subunit A, domain 1"/>
    <property type="match status" value="1"/>
</dbReference>
<dbReference type="OrthoDB" id="6105221at2759"/>